<comment type="cofactor">
    <cofactor evidence="1">
        <name>a divalent metal cation</name>
        <dbReference type="ChEBI" id="CHEBI:60240"/>
    </cofactor>
</comment>
<feature type="domain" description="Endoribonuclease YicC-like C-terminal" evidence="7">
    <location>
        <begin position="179"/>
        <end position="291"/>
    </location>
</feature>
<evidence type="ECO:0000256" key="5">
    <source>
        <dbReference type="ARBA" id="ARBA00035648"/>
    </source>
</evidence>
<dbReference type="PANTHER" id="PTHR30636:SF3">
    <property type="entry name" value="UPF0701 PROTEIN YICC"/>
    <property type="match status" value="1"/>
</dbReference>
<dbReference type="Proteomes" id="UP000184233">
    <property type="component" value="Unassembled WGS sequence"/>
</dbReference>
<dbReference type="EMBL" id="MKVH01000024">
    <property type="protein sequence ID" value="OJX57293.1"/>
    <property type="molecule type" value="Genomic_DNA"/>
</dbReference>
<dbReference type="NCBIfam" id="TIGR00255">
    <property type="entry name" value="YicC/YloC family endoribonuclease"/>
    <property type="match status" value="1"/>
</dbReference>
<accession>A0A1M3KY32</accession>
<protein>
    <submittedName>
        <fullName evidence="8">YicC family protein</fullName>
    </submittedName>
</protein>
<evidence type="ECO:0000259" key="6">
    <source>
        <dbReference type="Pfam" id="PF03755"/>
    </source>
</evidence>
<comment type="similarity">
    <text evidence="5">Belongs to the YicC/YloC family.</text>
</comment>
<proteinExistence type="inferred from homology"/>
<keyword evidence="4" id="KW-0378">Hydrolase</keyword>
<evidence type="ECO:0000313" key="8">
    <source>
        <dbReference type="EMBL" id="OJX57293.1"/>
    </source>
</evidence>
<dbReference type="AlphaFoldDB" id="A0A1M3KY32"/>
<dbReference type="GO" id="GO:0016787">
    <property type="term" value="F:hydrolase activity"/>
    <property type="evidence" value="ECO:0007669"/>
    <property type="project" value="UniProtKB-KW"/>
</dbReference>
<evidence type="ECO:0000256" key="3">
    <source>
        <dbReference type="ARBA" id="ARBA00022759"/>
    </source>
</evidence>
<comment type="caution">
    <text evidence="8">The sequence shown here is derived from an EMBL/GenBank/DDBJ whole genome shotgun (WGS) entry which is preliminary data.</text>
</comment>
<evidence type="ECO:0000256" key="2">
    <source>
        <dbReference type="ARBA" id="ARBA00022722"/>
    </source>
</evidence>
<dbReference type="InterPro" id="IPR013551">
    <property type="entry name" value="YicC-like_C"/>
</dbReference>
<name>A0A1M3KY32_9BACT</name>
<organism evidence="8 9">
    <name type="scientific">Candidatus Kapaibacterium thiocyanatum</name>
    <dbReference type="NCBI Taxonomy" id="1895771"/>
    <lineage>
        <taxon>Bacteria</taxon>
        <taxon>Pseudomonadati</taxon>
        <taxon>Candidatus Kapaibacteriota</taxon>
        <taxon>Candidatus Kapaibacteriia</taxon>
        <taxon>Candidatus Kapaibacteriales</taxon>
        <taxon>Candidatus Kapaibacteriaceae</taxon>
        <taxon>Candidatus Kapaibacterium</taxon>
    </lineage>
</organism>
<dbReference type="InterPro" id="IPR013527">
    <property type="entry name" value="YicC-like_N"/>
</dbReference>
<dbReference type="STRING" id="1895771.BGO89_12470"/>
<gene>
    <name evidence="8" type="ORF">BGO89_12470</name>
</gene>
<keyword evidence="3" id="KW-0255">Endonuclease</keyword>
<dbReference type="Pfam" id="PF08340">
    <property type="entry name" value="YicC-like_C"/>
    <property type="match status" value="1"/>
</dbReference>
<evidence type="ECO:0000256" key="1">
    <source>
        <dbReference type="ARBA" id="ARBA00001968"/>
    </source>
</evidence>
<evidence type="ECO:0000259" key="7">
    <source>
        <dbReference type="Pfam" id="PF08340"/>
    </source>
</evidence>
<feature type="domain" description="Endoribonuclease YicC-like N-terminal" evidence="6">
    <location>
        <begin position="2"/>
        <end position="155"/>
    </location>
</feature>
<sequence>MIRSMTGYGKCDAVVNGTPTSIEVRCVNGRYLELNCRMPKEWADKEGAVRETAREQVSRGSLSIFIRQDDMPSAQPVRVNPTIARGYVEALRSLKQELSLDGEITMDHLVQFSSIFQAPDAEGERPDPWPELHRALVDALRNLNTMRDLEGAELYKDFAARLEGIETGLVDVEARSIARIPVERERLRERVRQLMAEDAVDEQRLQLEIVLLAEKLDVSEECVRLRSHIKYFRENLQDGKGVGRKLNFLLQEMNREVNTIGSKTNDAAIAIVVVQMKEELERMREQVQNVE</sequence>
<dbReference type="GO" id="GO:0004521">
    <property type="term" value="F:RNA endonuclease activity"/>
    <property type="evidence" value="ECO:0007669"/>
    <property type="project" value="InterPro"/>
</dbReference>
<reference evidence="8 9" key="1">
    <citation type="submission" date="2016-09" db="EMBL/GenBank/DDBJ databases">
        <title>Genome-resolved meta-omics ties microbial dynamics to process performance in biotechnology for thiocyanate degradation.</title>
        <authorList>
            <person name="Kantor R.S."/>
            <person name="Huddy R.J."/>
            <person name="Iyer R."/>
            <person name="Thomas B.C."/>
            <person name="Brown C.T."/>
            <person name="Anantharaman K."/>
            <person name="Tringe S."/>
            <person name="Hettich R.L."/>
            <person name="Harrison S.T."/>
            <person name="Banfield J.F."/>
        </authorList>
    </citation>
    <scope>NUCLEOTIDE SEQUENCE [LARGE SCALE GENOMIC DNA]</scope>
    <source>
        <strain evidence="8">59-99</strain>
    </source>
</reference>
<keyword evidence="2" id="KW-0540">Nuclease</keyword>
<evidence type="ECO:0000256" key="4">
    <source>
        <dbReference type="ARBA" id="ARBA00022801"/>
    </source>
</evidence>
<dbReference type="Pfam" id="PF03755">
    <property type="entry name" value="YicC-like_N"/>
    <property type="match status" value="1"/>
</dbReference>
<evidence type="ECO:0000313" key="9">
    <source>
        <dbReference type="Proteomes" id="UP000184233"/>
    </source>
</evidence>
<dbReference type="PANTHER" id="PTHR30636">
    <property type="entry name" value="UPF0701 PROTEIN YICC"/>
    <property type="match status" value="1"/>
</dbReference>
<dbReference type="InterPro" id="IPR005229">
    <property type="entry name" value="YicC/YloC-like"/>
</dbReference>